<accession>A0ABV1A050</accession>
<keyword evidence="1" id="KW-0472">Membrane</keyword>
<protein>
    <submittedName>
        <fullName evidence="2">Uncharacterized protein</fullName>
    </submittedName>
</protein>
<comment type="caution">
    <text evidence="2">The sequence shown here is derived from an EMBL/GenBank/DDBJ whole genome shotgun (WGS) entry which is preliminary data.</text>
</comment>
<sequence>MFIYLLPTIFILYVYINLFSSSLTVPLSFCLFITSFIHFCLFPSFFLFSIMYVFNYQTQSYRSRGIISPLTAKPGQNLLFGGDWTLAVCQGQGMKHQCHFVYFYFRHMYQE</sequence>
<dbReference type="Proteomes" id="UP001469553">
    <property type="component" value="Unassembled WGS sequence"/>
</dbReference>
<proteinExistence type="predicted"/>
<keyword evidence="3" id="KW-1185">Reference proteome</keyword>
<reference evidence="2 3" key="1">
    <citation type="submission" date="2021-06" db="EMBL/GenBank/DDBJ databases">
        <authorList>
            <person name="Palmer J.M."/>
        </authorList>
    </citation>
    <scope>NUCLEOTIDE SEQUENCE [LARGE SCALE GENOMIC DNA]</scope>
    <source>
        <strain evidence="2 3">AS_MEX2019</strain>
        <tissue evidence="2">Muscle</tissue>
    </source>
</reference>
<organism evidence="2 3">
    <name type="scientific">Ameca splendens</name>
    <dbReference type="NCBI Taxonomy" id="208324"/>
    <lineage>
        <taxon>Eukaryota</taxon>
        <taxon>Metazoa</taxon>
        <taxon>Chordata</taxon>
        <taxon>Craniata</taxon>
        <taxon>Vertebrata</taxon>
        <taxon>Euteleostomi</taxon>
        <taxon>Actinopterygii</taxon>
        <taxon>Neopterygii</taxon>
        <taxon>Teleostei</taxon>
        <taxon>Neoteleostei</taxon>
        <taxon>Acanthomorphata</taxon>
        <taxon>Ovalentaria</taxon>
        <taxon>Atherinomorphae</taxon>
        <taxon>Cyprinodontiformes</taxon>
        <taxon>Goodeidae</taxon>
        <taxon>Ameca</taxon>
    </lineage>
</organism>
<evidence type="ECO:0000256" key="1">
    <source>
        <dbReference type="SAM" id="Phobius"/>
    </source>
</evidence>
<dbReference type="EMBL" id="JAHRIP010077299">
    <property type="protein sequence ID" value="MEQ2311681.1"/>
    <property type="molecule type" value="Genomic_DNA"/>
</dbReference>
<gene>
    <name evidence="2" type="ORF">AMECASPLE_022850</name>
</gene>
<evidence type="ECO:0000313" key="3">
    <source>
        <dbReference type="Proteomes" id="UP001469553"/>
    </source>
</evidence>
<keyword evidence="1" id="KW-0812">Transmembrane</keyword>
<name>A0ABV1A050_9TELE</name>
<keyword evidence="1" id="KW-1133">Transmembrane helix</keyword>
<evidence type="ECO:0000313" key="2">
    <source>
        <dbReference type="EMBL" id="MEQ2311681.1"/>
    </source>
</evidence>
<feature type="transmembrane region" description="Helical" evidence="1">
    <location>
        <begin position="31"/>
        <end position="54"/>
    </location>
</feature>
<feature type="transmembrane region" description="Helical" evidence="1">
    <location>
        <begin position="5"/>
        <end position="25"/>
    </location>
</feature>